<comment type="subcellular location">
    <subcellularLocation>
        <location evidence="1">Membrane</location>
        <topology evidence="1">Multi-pass membrane protein</topology>
    </subcellularLocation>
</comment>
<evidence type="ECO:0000259" key="7">
    <source>
        <dbReference type="Pfam" id="PF01490"/>
    </source>
</evidence>
<evidence type="ECO:0000256" key="6">
    <source>
        <dbReference type="SAM" id="Phobius"/>
    </source>
</evidence>
<feature type="transmembrane region" description="Helical" evidence="6">
    <location>
        <begin position="105"/>
        <end position="127"/>
    </location>
</feature>
<gene>
    <name evidence="8" type="primary">SLC38A4</name>
</gene>
<dbReference type="InterPro" id="IPR013057">
    <property type="entry name" value="AA_transpt_TM"/>
</dbReference>
<feature type="transmembrane region" description="Helical" evidence="6">
    <location>
        <begin position="228"/>
        <end position="249"/>
    </location>
</feature>
<keyword evidence="2 6" id="KW-0812">Transmembrane</keyword>
<keyword evidence="9" id="KW-1185">Reference proteome</keyword>
<dbReference type="Pfam" id="PF01490">
    <property type="entry name" value="Aa_trans"/>
    <property type="match status" value="1"/>
</dbReference>
<feature type="domain" description="Amino acid transporter transmembrane" evidence="7">
    <location>
        <begin position="75"/>
        <end position="431"/>
    </location>
</feature>
<dbReference type="GeneTree" id="ENSGT00940000158917"/>
<organism evidence="8 9">
    <name type="scientific">Oncorhynchus tshawytscha</name>
    <name type="common">Chinook salmon</name>
    <name type="synonym">Salmo tshawytscha</name>
    <dbReference type="NCBI Taxonomy" id="74940"/>
    <lineage>
        <taxon>Eukaryota</taxon>
        <taxon>Metazoa</taxon>
        <taxon>Chordata</taxon>
        <taxon>Craniata</taxon>
        <taxon>Vertebrata</taxon>
        <taxon>Euteleostomi</taxon>
        <taxon>Actinopterygii</taxon>
        <taxon>Neopterygii</taxon>
        <taxon>Teleostei</taxon>
        <taxon>Protacanthopterygii</taxon>
        <taxon>Salmoniformes</taxon>
        <taxon>Salmonidae</taxon>
        <taxon>Salmoninae</taxon>
        <taxon>Oncorhynchus</taxon>
    </lineage>
</organism>
<dbReference type="PANTHER" id="PTHR22950:SF222">
    <property type="entry name" value="SODIUM-COUPLED NEUTRAL AMINO ACID TRANSPORTER 4"/>
    <property type="match status" value="1"/>
</dbReference>
<feature type="region of interest" description="Disordered" evidence="5">
    <location>
        <begin position="1"/>
        <end position="24"/>
    </location>
</feature>
<feature type="transmembrane region" description="Helical" evidence="6">
    <location>
        <begin position="445"/>
        <end position="466"/>
    </location>
</feature>
<name>A0A8C8JZ48_ONCTS</name>
<evidence type="ECO:0000256" key="1">
    <source>
        <dbReference type="ARBA" id="ARBA00004141"/>
    </source>
</evidence>
<feature type="transmembrane region" description="Helical" evidence="6">
    <location>
        <begin position="194"/>
        <end position="216"/>
    </location>
</feature>
<protein>
    <recommendedName>
        <fullName evidence="7">Amino acid transporter transmembrane domain-containing protein</fullName>
    </recommendedName>
</protein>
<dbReference type="PANTHER" id="PTHR22950">
    <property type="entry name" value="AMINO ACID TRANSPORTER"/>
    <property type="match status" value="1"/>
</dbReference>
<dbReference type="GO" id="GO:0005886">
    <property type="term" value="C:plasma membrane"/>
    <property type="evidence" value="ECO:0007669"/>
    <property type="project" value="TreeGrafter"/>
</dbReference>
<keyword evidence="4 6" id="KW-0472">Membrane</keyword>
<evidence type="ECO:0000256" key="5">
    <source>
        <dbReference type="SAM" id="MobiDB-lite"/>
    </source>
</evidence>
<feature type="transmembrane region" description="Helical" evidence="6">
    <location>
        <begin position="271"/>
        <end position="289"/>
    </location>
</feature>
<accession>A0A8C8JZ48</accession>
<dbReference type="Ensembl" id="ENSOTST00005110830.2">
    <property type="protein sequence ID" value="ENSOTSP00005102464.2"/>
    <property type="gene ID" value="ENSOTSG00005075874.1"/>
</dbReference>
<evidence type="ECO:0000256" key="4">
    <source>
        <dbReference type="ARBA" id="ARBA00023136"/>
    </source>
</evidence>
<evidence type="ECO:0000313" key="8">
    <source>
        <dbReference type="Ensembl" id="ENSOTSP00005102464.2"/>
    </source>
</evidence>
<dbReference type="AlphaFoldDB" id="A0A8C8JZ48"/>
<proteinExistence type="predicted"/>
<evidence type="ECO:0000256" key="2">
    <source>
        <dbReference type="ARBA" id="ARBA00022692"/>
    </source>
</evidence>
<feature type="transmembrane region" description="Helical" evidence="6">
    <location>
        <begin position="309"/>
        <end position="330"/>
    </location>
</feature>
<feature type="transmembrane region" description="Helical" evidence="6">
    <location>
        <begin position="350"/>
        <end position="373"/>
    </location>
</feature>
<feature type="compositionally biased region" description="Basic and acidic residues" evidence="5">
    <location>
        <begin position="1"/>
        <end position="11"/>
    </location>
</feature>
<evidence type="ECO:0000256" key="3">
    <source>
        <dbReference type="ARBA" id="ARBA00022989"/>
    </source>
</evidence>
<dbReference type="GO" id="GO:0015179">
    <property type="term" value="F:L-amino acid transmembrane transporter activity"/>
    <property type="evidence" value="ECO:0007669"/>
    <property type="project" value="TreeGrafter"/>
</dbReference>
<keyword evidence="3 6" id="KW-1133">Transmembrane helix</keyword>
<sequence>MDRMELKKVCTEADDDSTDSLDDRFTEPIDSEKATINSHFLDEDGDAESHKFLTNGIMKKKKYEEYQEEYHPGHTSFGMSVFNLSNAIMGSGILGLSYAMANTGIVLFVVLLLGVAILSLYSVHLLLMTAKEGGSLIYEKLGERAFGWPGKMAAFGSITLQNIGAMSSYLFIVKYELPEVIRAFMGLEQSSGEWYMNGNYLVVFVSIGIILPLCILKNLGYLGYTSGFSLSCMVFFLGVVSLTCLGVRFEPHPDDVEEMCTPKYFVFNSQTAYTVPILAFSFVCHPEILPIYSELKDRSRRKMQNVSNLSILAMLVMYMFSALFGYLTFYGNVEAELLHTFTKVYKFDTMLLLVRLAVLTAVTLTVPIVLFVFQIRSSINTMLFSQREFSWVRHMLIAAFILLFNNLLVIFVPTIRDIFGFIGESSSTTAVVPKPIPGELRGVQAFAAIFLVVGIIFMFSSLSLIVMDWIHNPPGSGSGH</sequence>
<dbReference type="Proteomes" id="UP000694402">
    <property type="component" value="Unassembled WGS sequence"/>
</dbReference>
<reference evidence="8" key="2">
    <citation type="submission" date="2025-09" db="UniProtKB">
        <authorList>
            <consortium name="Ensembl"/>
        </authorList>
    </citation>
    <scope>IDENTIFICATION</scope>
</reference>
<reference evidence="8" key="1">
    <citation type="submission" date="2025-08" db="UniProtKB">
        <authorList>
            <consortium name="Ensembl"/>
        </authorList>
    </citation>
    <scope>IDENTIFICATION</scope>
</reference>
<evidence type="ECO:0000313" key="9">
    <source>
        <dbReference type="Proteomes" id="UP000694402"/>
    </source>
</evidence>
<feature type="transmembrane region" description="Helical" evidence="6">
    <location>
        <begin position="394"/>
        <end position="415"/>
    </location>
</feature>